<dbReference type="Gene3D" id="1.25.40.10">
    <property type="entry name" value="Tetratricopeptide repeat domain"/>
    <property type="match status" value="1"/>
</dbReference>
<dbReference type="InterPro" id="IPR046357">
    <property type="entry name" value="PPIase_dom_sf"/>
</dbReference>
<evidence type="ECO:0000256" key="1">
    <source>
        <dbReference type="ARBA" id="ARBA00022737"/>
    </source>
</evidence>
<evidence type="ECO:0000313" key="8">
    <source>
        <dbReference type="Proteomes" id="UP001491310"/>
    </source>
</evidence>
<dbReference type="InterPro" id="IPR019734">
    <property type="entry name" value="TPR_rpt"/>
</dbReference>
<evidence type="ECO:0000256" key="5">
    <source>
        <dbReference type="SAM" id="Phobius"/>
    </source>
</evidence>
<keyword evidence="8" id="KW-1185">Reference proteome</keyword>
<dbReference type="EMBL" id="JALJOT010000007">
    <property type="protein sequence ID" value="KAK9909100.1"/>
    <property type="molecule type" value="Genomic_DNA"/>
</dbReference>
<evidence type="ECO:0000256" key="2">
    <source>
        <dbReference type="ARBA" id="ARBA00022803"/>
    </source>
</evidence>
<reference evidence="7 8" key="1">
    <citation type="journal article" date="2024" name="Nat. Commun.">
        <title>Phylogenomics reveals the evolutionary origins of lichenization in chlorophyte algae.</title>
        <authorList>
            <person name="Puginier C."/>
            <person name="Libourel C."/>
            <person name="Otte J."/>
            <person name="Skaloud P."/>
            <person name="Haon M."/>
            <person name="Grisel S."/>
            <person name="Petersen M."/>
            <person name="Berrin J.G."/>
            <person name="Delaux P.M."/>
            <person name="Dal Grande F."/>
            <person name="Keller J."/>
        </authorList>
    </citation>
    <scope>NUCLEOTIDE SEQUENCE [LARGE SCALE GENOMIC DNA]</scope>
    <source>
        <strain evidence="7 8">SAG 216-7</strain>
    </source>
</reference>
<keyword evidence="2 4" id="KW-0802">TPR repeat</keyword>
<gene>
    <name evidence="7" type="ORF">WJX75_007165</name>
</gene>
<feature type="domain" description="PPIase FKBP-type" evidence="6">
    <location>
        <begin position="54"/>
        <end position="150"/>
    </location>
</feature>
<dbReference type="InterPro" id="IPR050754">
    <property type="entry name" value="FKBP4/5/8-like"/>
</dbReference>
<comment type="caution">
    <text evidence="7">The sequence shown here is derived from an EMBL/GenBank/DDBJ whole genome shotgun (WGS) entry which is preliminary data.</text>
</comment>
<dbReference type="PROSITE" id="PS50059">
    <property type="entry name" value="FKBP_PPIASE"/>
    <property type="match status" value="1"/>
</dbReference>
<dbReference type="SMART" id="SM00028">
    <property type="entry name" value="TPR"/>
    <property type="match status" value="2"/>
</dbReference>
<evidence type="ECO:0000256" key="3">
    <source>
        <dbReference type="PROSITE-ProRule" id="PRU00277"/>
    </source>
</evidence>
<dbReference type="Pfam" id="PF00254">
    <property type="entry name" value="FKBP_C"/>
    <property type="match status" value="1"/>
</dbReference>
<proteinExistence type="predicted"/>
<accession>A0ABR2YQP8</accession>
<protein>
    <recommendedName>
        <fullName evidence="3">peptidylprolyl isomerase</fullName>
        <ecNumber evidence="3">5.2.1.8</ecNumber>
    </recommendedName>
</protein>
<evidence type="ECO:0000256" key="4">
    <source>
        <dbReference type="PROSITE-ProRule" id="PRU00339"/>
    </source>
</evidence>
<keyword evidence="3" id="KW-0697">Rotamase</keyword>
<organism evidence="7 8">
    <name type="scientific">Coccomyxa subellipsoidea</name>
    <dbReference type="NCBI Taxonomy" id="248742"/>
    <lineage>
        <taxon>Eukaryota</taxon>
        <taxon>Viridiplantae</taxon>
        <taxon>Chlorophyta</taxon>
        <taxon>core chlorophytes</taxon>
        <taxon>Trebouxiophyceae</taxon>
        <taxon>Trebouxiophyceae incertae sedis</taxon>
        <taxon>Coccomyxaceae</taxon>
        <taxon>Coccomyxa</taxon>
    </lineage>
</organism>
<keyword evidence="3" id="KW-0413">Isomerase</keyword>
<dbReference type="PANTHER" id="PTHR46512:SF12">
    <property type="entry name" value="PEPTIDYLPROLYL ISOMERASE"/>
    <property type="match status" value="1"/>
</dbReference>
<dbReference type="EC" id="5.2.1.8" evidence="3"/>
<keyword evidence="1" id="KW-0677">Repeat</keyword>
<dbReference type="SUPFAM" id="SSF48452">
    <property type="entry name" value="TPR-like"/>
    <property type="match status" value="1"/>
</dbReference>
<comment type="catalytic activity">
    <reaction evidence="3">
        <text>[protein]-peptidylproline (omega=180) = [protein]-peptidylproline (omega=0)</text>
        <dbReference type="Rhea" id="RHEA:16237"/>
        <dbReference type="Rhea" id="RHEA-COMP:10747"/>
        <dbReference type="Rhea" id="RHEA-COMP:10748"/>
        <dbReference type="ChEBI" id="CHEBI:83833"/>
        <dbReference type="ChEBI" id="CHEBI:83834"/>
        <dbReference type="EC" id="5.2.1.8"/>
    </reaction>
</comment>
<evidence type="ECO:0000259" key="6">
    <source>
        <dbReference type="PROSITE" id="PS50059"/>
    </source>
</evidence>
<dbReference type="PROSITE" id="PS50005">
    <property type="entry name" value="TPR"/>
    <property type="match status" value="1"/>
</dbReference>
<evidence type="ECO:0000313" key="7">
    <source>
        <dbReference type="EMBL" id="KAK9909100.1"/>
    </source>
</evidence>
<feature type="repeat" description="TPR" evidence="4">
    <location>
        <begin position="255"/>
        <end position="288"/>
    </location>
</feature>
<keyword evidence="5" id="KW-0812">Transmembrane</keyword>
<feature type="transmembrane region" description="Helical" evidence="5">
    <location>
        <begin position="345"/>
        <end position="362"/>
    </location>
</feature>
<name>A0ABR2YQP8_9CHLO</name>
<dbReference type="SUPFAM" id="SSF54534">
    <property type="entry name" value="FKBP-like"/>
    <property type="match status" value="1"/>
</dbReference>
<dbReference type="InterPro" id="IPR001179">
    <property type="entry name" value="PPIase_FKBP_dom"/>
</dbReference>
<dbReference type="PANTHER" id="PTHR46512">
    <property type="entry name" value="PEPTIDYLPROLYL ISOMERASE"/>
    <property type="match status" value="1"/>
</dbReference>
<keyword evidence="5" id="KW-1133">Transmembrane helix</keyword>
<sequence>MAVPDRNDAPTPVGDLLDSVTDLANVAESVAITPDGGVVKTIIREGSGDVPPLHARCLVHYVGRLASTREEFLDTKAESQSGEPVQVVAGRDSSMREVGLNLAVATMRKGERCLVQMQPLYGYGEKGSFSFPNVPPNSELEYEVELVDFDPADEMKERGEMTYEERLEAAERHRLKGNAFFQQGEYTDALGKYAMALSYINEDFMIQLQGPHAVKAQSLKTPIHLNMAACQIKVQDWHGVVWNCSQVLGKEKGNAKALFRRGRAHNALRHTDEALQDLTAAAQAAPDDRAIAREIQAVKANMRRDREAQAKMFKGAFGTPGERKDKGLWEDGSVRLNGAGKVSTLGWLWGLLLSWLGLLFGLKSLRRQ</sequence>
<keyword evidence="5" id="KW-0472">Membrane</keyword>
<dbReference type="InterPro" id="IPR011990">
    <property type="entry name" value="TPR-like_helical_dom_sf"/>
</dbReference>
<dbReference type="Gene3D" id="3.10.50.40">
    <property type="match status" value="1"/>
</dbReference>
<dbReference type="Proteomes" id="UP001491310">
    <property type="component" value="Unassembled WGS sequence"/>
</dbReference>